<reference evidence="1 2" key="1">
    <citation type="journal article" date="2023" name="Life. Sci Alliance">
        <title>Evolutionary insights into 3D genome organization and epigenetic landscape of Vigna mungo.</title>
        <authorList>
            <person name="Junaid A."/>
            <person name="Singh B."/>
            <person name="Bhatia S."/>
        </authorList>
    </citation>
    <scope>NUCLEOTIDE SEQUENCE [LARGE SCALE GENOMIC DNA]</scope>
    <source>
        <strain evidence="1">Urdbean</strain>
    </source>
</reference>
<organism evidence="1 2">
    <name type="scientific">Vigna mungo</name>
    <name type="common">Black gram</name>
    <name type="synonym">Phaseolus mungo</name>
    <dbReference type="NCBI Taxonomy" id="3915"/>
    <lineage>
        <taxon>Eukaryota</taxon>
        <taxon>Viridiplantae</taxon>
        <taxon>Streptophyta</taxon>
        <taxon>Embryophyta</taxon>
        <taxon>Tracheophyta</taxon>
        <taxon>Spermatophyta</taxon>
        <taxon>Magnoliopsida</taxon>
        <taxon>eudicotyledons</taxon>
        <taxon>Gunneridae</taxon>
        <taxon>Pentapetalae</taxon>
        <taxon>rosids</taxon>
        <taxon>fabids</taxon>
        <taxon>Fabales</taxon>
        <taxon>Fabaceae</taxon>
        <taxon>Papilionoideae</taxon>
        <taxon>50 kb inversion clade</taxon>
        <taxon>NPAAA clade</taxon>
        <taxon>indigoferoid/millettioid clade</taxon>
        <taxon>Phaseoleae</taxon>
        <taxon>Vigna</taxon>
    </lineage>
</organism>
<dbReference type="Proteomes" id="UP001374535">
    <property type="component" value="Chromosome 11"/>
</dbReference>
<dbReference type="AlphaFoldDB" id="A0AAQ3MHN8"/>
<gene>
    <name evidence="1" type="ORF">V8G54_036639</name>
</gene>
<dbReference type="EMBL" id="CP144690">
    <property type="protein sequence ID" value="WVY91125.1"/>
    <property type="molecule type" value="Genomic_DNA"/>
</dbReference>
<name>A0AAQ3MHN8_VIGMU</name>
<evidence type="ECO:0000313" key="1">
    <source>
        <dbReference type="EMBL" id="WVY91125.1"/>
    </source>
</evidence>
<accession>A0AAQ3MHN8</accession>
<proteinExistence type="predicted"/>
<protein>
    <submittedName>
        <fullName evidence="1">Uncharacterized protein</fullName>
    </submittedName>
</protein>
<keyword evidence="2" id="KW-1185">Reference proteome</keyword>
<sequence length="142" mass="16136">MISLLREEVTHIKVTEEEFKVKIERDNLVGLYTKVIKGREYGLDTKVPTKLRRVSKPFRGRIVGLKVEVARLDEERANFMTSRRTTYVVSFDRAKRQKDVVKGVLGANVAEAPEVDEHVEVVVEGVVTKETLVEEVVAKAKN</sequence>
<evidence type="ECO:0000313" key="2">
    <source>
        <dbReference type="Proteomes" id="UP001374535"/>
    </source>
</evidence>